<dbReference type="Gene3D" id="2.40.170.20">
    <property type="entry name" value="TonB-dependent receptor, beta-barrel domain"/>
    <property type="match status" value="1"/>
</dbReference>
<evidence type="ECO:0000256" key="6">
    <source>
        <dbReference type="ARBA" id="ARBA00023077"/>
    </source>
</evidence>
<keyword evidence="2 10" id="KW-0813">Transport</keyword>
<dbReference type="PROSITE" id="PS52016">
    <property type="entry name" value="TONB_DEPENDENT_REC_3"/>
    <property type="match status" value="1"/>
</dbReference>
<dbReference type="PANTHER" id="PTHR30069">
    <property type="entry name" value="TONB-DEPENDENT OUTER MEMBRANE RECEPTOR"/>
    <property type="match status" value="1"/>
</dbReference>
<keyword evidence="6 11" id="KW-0798">TonB box</keyword>
<dbReference type="SUPFAM" id="SSF49464">
    <property type="entry name" value="Carboxypeptidase regulatory domain-like"/>
    <property type="match status" value="1"/>
</dbReference>
<dbReference type="InterPro" id="IPR037066">
    <property type="entry name" value="Plug_dom_sf"/>
</dbReference>
<dbReference type="Pfam" id="PF13715">
    <property type="entry name" value="CarbopepD_reg_2"/>
    <property type="match status" value="1"/>
</dbReference>
<dbReference type="InterPro" id="IPR023996">
    <property type="entry name" value="TonB-dep_OMP_SusC/RagA"/>
</dbReference>
<dbReference type="InterPro" id="IPR000531">
    <property type="entry name" value="Beta-barrel_TonB"/>
</dbReference>
<dbReference type="Proteomes" id="UP001485459">
    <property type="component" value="Chromosome"/>
</dbReference>
<evidence type="ECO:0000313" key="16">
    <source>
        <dbReference type="Proteomes" id="UP001485459"/>
    </source>
</evidence>
<evidence type="ECO:0000256" key="9">
    <source>
        <dbReference type="ARBA" id="ARBA00023237"/>
    </source>
</evidence>
<dbReference type="InterPro" id="IPR036942">
    <property type="entry name" value="Beta-barrel_TonB_sf"/>
</dbReference>
<organism evidence="15 16">
    <name type="scientific">Chitinophaga pollutisoli</name>
    <dbReference type="NCBI Taxonomy" id="3133966"/>
    <lineage>
        <taxon>Bacteria</taxon>
        <taxon>Pseudomonadati</taxon>
        <taxon>Bacteroidota</taxon>
        <taxon>Chitinophagia</taxon>
        <taxon>Chitinophagales</taxon>
        <taxon>Chitinophagaceae</taxon>
        <taxon>Chitinophaga</taxon>
    </lineage>
</organism>
<reference evidence="16" key="1">
    <citation type="submission" date="2024-03" db="EMBL/GenBank/DDBJ databases">
        <title>Chitinophaga horti sp. nov., isolated from garden soil.</title>
        <authorList>
            <person name="Lee D.S."/>
            <person name="Han D.M."/>
            <person name="Baek J.H."/>
            <person name="Choi D.G."/>
            <person name="Jeon J.H."/>
            <person name="Jeon C.O."/>
        </authorList>
    </citation>
    <scope>NUCLEOTIDE SEQUENCE [LARGE SCALE GENOMIC DNA]</scope>
    <source>
        <strain evidence="16">GPA1</strain>
    </source>
</reference>
<keyword evidence="5 12" id="KW-0732">Signal</keyword>
<accession>A0ABZ2YT49</accession>
<feature type="chain" id="PRO_5046921601" evidence="12">
    <location>
        <begin position="23"/>
        <end position="987"/>
    </location>
</feature>
<evidence type="ECO:0000259" key="13">
    <source>
        <dbReference type="Pfam" id="PF00593"/>
    </source>
</evidence>
<dbReference type="InterPro" id="IPR008969">
    <property type="entry name" value="CarboxyPept-like_regulatory"/>
</dbReference>
<evidence type="ECO:0000256" key="1">
    <source>
        <dbReference type="ARBA" id="ARBA00004571"/>
    </source>
</evidence>
<dbReference type="Pfam" id="PF07715">
    <property type="entry name" value="Plug"/>
    <property type="match status" value="1"/>
</dbReference>
<comment type="similarity">
    <text evidence="10 11">Belongs to the TonB-dependent receptor family.</text>
</comment>
<dbReference type="SUPFAM" id="SSF56935">
    <property type="entry name" value="Porins"/>
    <property type="match status" value="1"/>
</dbReference>
<keyword evidence="4 10" id="KW-0812">Transmembrane</keyword>
<keyword evidence="16" id="KW-1185">Reference proteome</keyword>
<name>A0ABZ2YT49_9BACT</name>
<dbReference type="EMBL" id="CP149822">
    <property type="protein sequence ID" value="WZN42659.1"/>
    <property type="molecule type" value="Genomic_DNA"/>
</dbReference>
<evidence type="ECO:0000256" key="10">
    <source>
        <dbReference type="PROSITE-ProRule" id="PRU01360"/>
    </source>
</evidence>
<keyword evidence="9 10" id="KW-0998">Cell outer membrane</keyword>
<comment type="subcellular location">
    <subcellularLocation>
        <location evidence="1 10">Cell outer membrane</location>
        <topology evidence="1 10">Multi-pass membrane protein</topology>
    </subcellularLocation>
</comment>
<evidence type="ECO:0000256" key="3">
    <source>
        <dbReference type="ARBA" id="ARBA00022452"/>
    </source>
</evidence>
<evidence type="ECO:0000256" key="7">
    <source>
        <dbReference type="ARBA" id="ARBA00023136"/>
    </source>
</evidence>
<dbReference type="NCBIfam" id="TIGR04056">
    <property type="entry name" value="OMP_RagA_SusC"/>
    <property type="match status" value="1"/>
</dbReference>
<sequence>MHFLKQCTWLLILLCGALCAHAQQRVSGRVTDTEGNGLPGVTVRLLNSNRGTVSDITGKFSLEAPAGSTLVFSFTGYKTLRREASTTAMTVTLEEDFANLDEVVITGLATSVKRSNLANAVATLSAKELYGVAPAQTFDAALSGKIPGALITANSGAPGGGISVKMRGVTSIFSNSQPLYVVDGIFISNVSVPAGLNIITAASRAGNEQYQDNPSSRVADINPDDIENIEVLKGASASAIYGSKAAAGVVIITTKKGLSGRTLVKARQDVGWTQARKLLGMRHFTEETAFDKGGAAARDAFIAARDAGKLYDHEKDMYGEKGLLLNTNVSVTGGDERTGVFFSANRKDEQGIIKNTGYLNNSLRLNVDHRLNNRISVGLRAAYMKTSADRGLTNNDNNSVTYGVALSAAPEYVPLRPDADGNYPVLVGGQNPIELRDKMRNNETVNRVITGGEIKILLHEQDNTNTRLIVRGGVDYFHLKTEAIFPRSLPFMRNNLEGASIQGNTSNLNSNLAGILVNQFAANKNLNFTTSLGATLETNYLDMILATATNTTPLQTNVDMAANAALQQFRTKYRDNGIFLQEEVLIMDAITLGAGVRFDRSTNNGDWKKYFVLPKGSFSWNIAKMPFWKMQLINSLKLRAAYGQSGNVAPYGARFLAALPNNIGGNGGVLVDNQLGNPDIKQEKQTEFETGVDVSFLNGRLTLEATYYIKKIYDLLIRRNLQPSTGFTAQWLNAGDLRNQGIEIGISALPINKKNFRWNTHINFWKNKSKITELLIPPFPMGAFGNSLGNFYIEEGKSATQIIGTLGETPGIGVLGNSEPDFQLSTINEINFLKNFSFRFMLHWKKGGDNINLSQLLNDLNKTSADYDDDRNGNGIKDGIDRNTAFGKGEAAGFVQDASYVRIREIGLYYQVPVPRNKYITGINIGASLNNWITWTKYNSYDPESSNFGSNTLSTATSRGSNGLSSGVEVMPYPASKRATFHFAVTF</sequence>
<proteinExistence type="inferred from homology"/>
<evidence type="ECO:0000259" key="14">
    <source>
        <dbReference type="Pfam" id="PF07715"/>
    </source>
</evidence>
<keyword evidence="8" id="KW-0675">Receptor</keyword>
<evidence type="ECO:0000256" key="2">
    <source>
        <dbReference type="ARBA" id="ARBA00022448"/>
    </source>
</evidence>
<dbReference type="NCBIfam" id="TIGR04057">
    <property type="entry name" value="SusC_RagA_signa"/>
    <property type="match status" value="1"/>
</dbReference>
<feature type="signal peptide" evidence="12">
    <location>
        <begin position="1"/>
        <end position="22"/>
    </location>
</feature>
<dbReference type="Gene3D" id="2.170.130.10">
    <property type="entry name" value="TonB-dependent receptor, plug domain"/>
    <property type="match status" value="1"/>
</dbReference>
<dbReference type="Pfam" id="PF00593">
    <property type="entry name" value="TonB_dep_Rec_b-barrel"/>
    <property type="match status" value="1"/>
</dbReference>
<feature type="domain" description="TonB-dependent receptor plug" evidence="14">
    <location>
        <begin position="116"/>
        <end position="249"/>
    </location>
</feature>
<evidence type="ECO:0000256" key="4">
    <source>
        <dbReference type="ARBA" id="ARBA00022692"/>
    </source>
</evidence>
<dbReference type="Gene3D" id="2.60.40.1120">
    <property type="entry name" value="Carboxypeptidase-like, regulatory domain"/>
    <property type="match status" value="1"/>
</dbReference>
<evidence type="ECO:0000256" key="12">
    <source>
        <dbReference type="SAM" id="SignalP"/>
    </source>
</evidence>
<dbReference type="RefSeq" id="WP_341837493.1">
    <property type="nucleotide sequence ID" value="NZ_CP149822.1"/>
</dbReference>
<dbReference type="PANTHER" id="PTHR30069:SF29">
    <property type="entry name" value="HEMOGLOBIN AND HEMOGLOBIN-HAPTOGLOBIN-BINDING PROTEIN 1-RELATED"/>
    <property type="match status" value="1"/>
</dbReference>
<evidence type="ECO:0000313" key="15">
    <source>
        <dbReference type="EMBL" id="WZN42659.1"/>
    </source>
</evidence>
<feature type="domain" description="TonB-dependent receptor-like beta-barrel" evidence="13">
    <location>
        <begin position="442"/>
        <end position="917"/>
    </location>
</feature>
<keyword evidence="3 10" id="KW-1134">Transmembrane beta strand</keyword>
<keyword evidence="7 10" id="KW-0472">Membrane</keyword>
<protein>
    <submittedName>
        <fullName evidence="15">SusC/RagA family TonB-linked outer membrane protein</fullName>
    </submittedName>
</protein>
<dbReference type="InterPro" id="IPR023997">
    <property type="entry name" value="TonB-dep_OMP_SusC/RagA_CS"/>
</dbReference>
<dbReference type="InterPro" id="IPR039426">
    <property type="entry name" value="TonB-dep_rcpt-like"/>
</dbReference>
<gene>
    <name evidence="15" type="ORF">WJU16_06380</name>
</gene>
<dbReference type="InterPro" id="IPR012910">
    <property type="entry name" value="Plug_dom"/>
</dbReference>
<evidence type="ECO:0000256" key="8">
    <source>
        <dbReference type="ARBA" id="ARBA00023170"/>
    </source>
</evidence>
<evidence type="ECO:0000256" key="5">
    <source>
        <dbReference type="ARBA" id="ARBA00022729"/>
    </source>
</evidence>
<evidence type="ECO:0000256" key="11">
    <source>
        <dbReference type="RuleBase" id="RU003357"/>
    </source>
</evidence>